<dbReference type="Proteomes" id="UP001200557">
    <property type="component" value="Unassembled WGS sequence"/>
</dbReference>
<keyword evidence="1" id="KW-0472">Membrane</keyword>
<keyword evidence="3" id="KW-1185">Reference proteome</keyword>
<evidence type="ECO:0000313" key="3">
    <source>
        <dbReference type="Proteomes" id="UP001200557"/>
    </source>
</evidence>
<proteinExistence type="predicted"/>
<dbReference type="EMBL" id="JAKGAQ010000002">
    <property type="protein sequence ID" value="MCF2871066.1"/>
    <property type="molecule type" value="Genomic_DNA"/>
</dbReference>
<feature type="transmembrane region" description="Helical" evidence="1">
    <location>
        <begin position="6"/>
        <end position="32"/>
    </location>
</feature>
<name>A0ABS9CY14_9RHOB</name>
<sequence length="434" mass="46941">MTWLRLFFRFLQLGPMALGAIAAAILGAGFYLQVLDNERTAQQVQALRAGQPAVVDLTDARTAEALSVIGEVNAQAQLAWDYSYDLWYEESLGVDYVVMFPLLAPNSSSLNEVIGVALFEADDDSFTTLSPEMVDAWFVSDGVHGPVMNLNGELDKMGKWQDLVEDSFYDEGLQMPADPIVIWPYVQGRDVALAPAQPGDLTIFGVLSKVAGVIGLIALGKMVFGRKPEDDAPLDRPETADVVMDVAAVETNAAPLWKQRAGLVDPSDFADEPATFEPAVFDTPTSQGATSEVPVMDAPKRTGFGVRKVLIGVVGALFVLGLVATISDLIAKSSSTETVAEISTQEIFAQTAADIVVPDADPNRHWTDIDVTPVIEWFVAKSILAASGDAEAQITMGMIFGGFFVAMVMLRFFFVMRRNLRPRTTARFDSMGLG</sequence>
<keyword evidence="1" id="KW-1133">Transmembrane helix</keyword>
<protein>
    <submittedName>
        <fullName evidence="2">Uncharacterized protein</fullName>
    </submittedName>
</protein>
<keyword evidence="1" id="KW-0812">Transmembrane</keyword>
<feature type="transmembrane region" description="Helical" evidence="1">
    <location>
        <begin position="309"/>
        <end position="331"/>
    </location>
</feature>
<comment type="caution">
    <text evidence="2">The sequence shown here is derived from an EMBL/GenBank/DDBJ whole genome shotgun (WGS) entry which is preliminary data.</text>
</comment>
<evidence type="ECO:0000256" key="1">
    <source>
        <dbReference type="SAM" id="Phobius"/>
    </source>
</evidence>
<reference evidence="2 3" key="1">
    <citation type="submission" date="2022-01" db="EMBL/GenBank/DDBJ databases">
        <title>Octadecabacter sp. nov., isolated from a marine alga.</title>
        <authorList>
            <person name="Jin M.S."/>
            <person name="Kim H.M."/>
            <person name="Han D.M."/>
            <person name="Jung J.J."/>
            <person name="Jeon C.O."/>
        </authorList>
    </citation>
    <scope>NUCLEOTIDE SEQUENCE [LARGE SCALE GENOMIC DNA]</scope>
    <source>
        <strain evidence="2 3">G9-8</strain>
    </source>
</reference>
<gene>
    <name evidence="2" type="ORF">L0664_08305</name>
</gene>
<organism evidence="2 3">
    <name type="scientific">Octadecabacter dasysiphoniae</name>
    <dbReference type="NCBI Taxonomy" id="2909341"/>
    <lineage>
        <taxon>Bacteria</taxon>
        <taxon>Pseudomonadati</taxon>
        <taxon>Pseudomonadota</taxon>
        <taxon>Alphaproteobacteria</taxon>
        <taxon>Rhodobacterales</taxon>
        <taxon>Roseobacteraceae</taxon>
        <taxon>Octadecabacter</taxon>
    </lineage>
</organism>
<feature type="transmembrane region" description="Helical" evidence="1">
    <location>
        <begin position="394"/>
        <end position="414"/>
    </location>
</feature>
<dbReference type="RefSeq" id="WP_235225187.1">
    <property type="nucleotide sequence ID" value="NZ_JAKGAQ010000002.1"/>
</dbReference>
<accession>A0ABS9CY14</accession>
<evidence type="ECO:0000313" key="2">
    <source>
        <dbReference type="EMBL" id="MCF2871066.1"/>
    </source>
</evidence>